<proteinExistence type="predicted"/>
<dbReference type="EMBL" id="JAVFWL010000002">
    <property type="protein sequence ID" value="KAK6734953.1"/>
    <property type="molecule type" value="Genomic_DNA"/>
</dbReference>
<dbReference type="Proteomes" id="UP001303046">
    <property type="component" value="Unassembled WGS sequence"/>
</dbReference>
<comment type="caution">
    <text evidence="1">The sequence shown here is derived from an EMBL/GenBank/DDBJ whole genome shotgun (WGS) entry which is preliminary data.</text>
</comment>
<organism evidence="1 2">
    <name type="scientific">Necator americanus</name>
    <name type="common">Human hookworm</name>
    <dbReference type="NCBI Taxonomy" id="51031"/>
    <lineage>
        <taxon>Eukaryota</taxon>
        <taxon>Metazoa</taxon>
        <taxon>Ecdysozoa</taxon>
        <taxon>Nematoda</taxon>
        <taxon>Chromadorea</taxon>
        <taxon>Rhabditida</taxon>
        <taxon>Rhabditina</taxon>
        <taxon>Rhabditomorpha</taxon>
        <taxon>Strongyloidea</taxon>
        <taxon>Ancylostomatidae</taxon>
        <taxon>Bunostominae</taxon>
        <taxon>Necator</taxon>
    </lineage>
</organism>
<reference evidence="1 2" key="1">
    <citation type="submission" date="2023-08" db="EMBL/GenBank/DDBJ databases">
        <title>A Necator americanus chromosomal reference genome.</title>
        <authorList>
            <person name="Ilik V."/>
            <person name="Petrzelkova K.J."/>
            <person name="Pardy F."/>
            <person name="Fuh T."/>
            <person name="Niatou-Singa F.S."/>
            <person name="Gouil Q."/>
            <person name="Baker L."/>
            <person name="Ritchie M.E."/>
            <person name="Jex A.R."/>
            <person name="Gazzola D."/>
            <person name="Li H."/>
            <person name="Toshio Fujiwara R."/>
            <person name="Zhan B."/>
            <person name="Aroian R.V."/>
            <person name="Pafco B."/>
            <person name="Schwarz E.M."/>
        </authorList>
    </citation>
    <scope>NUCLEOTIDE SEQUENCE [LARGE SCALE GENOMIC DNA]</scope>
    <source>
        <strain evidence="1 2">Aroian</strain>
        <tissue evidence="1">Whole animal</tissue>
    </source>
</reference>
<sequence length="105" mass="12087">MSAMKCLICEAKVDEGSSVWRHQSAWDAPMFTSIQIHEHEFTLFHDLWRLADASTQCFYPPGEVEPIYRPLSDERLGWRWDGLEPLNDRAVTKEPPSDCTTSTIC</sequence>
<evidence type="ECO:0000313" key="1">
    <source>
        <dbReference type="EMBL" id="KAK6734953.1"/>
    </source>
</evidence>
<gene>
    <name evidence="1" type="primary">Necator_chrII.g6054</name>
    <name evidence="1" type="ORF">RB195_018261</name>
</gene>
<protein>
    <submittedName>
        <fullName evidence="1">Uncharacterized protein</fullName>
    </submittedName>
</protein>
<accession>A0ABR1C8X4</accession>
<keyword evidence="2" id="KW-1185">Reference proteome</keyword>
<evidence type="ECO:0000313" key="2">
    <source>
        <dbReference type="Proteomes" id="UP001303046"/>
    </source>
</evidence>
<name>A0ABR1C8X4_NECAM</name>